<sequence>MNTFRFTVFIFINFVCCLAWPFNLRLGGSSYGPGPKGNPLLVDTSSHHTPNYFGRSSENVAKVNIKIGSHDLQDLPEIRPATNVFDQSEQRFDMEDWIRRSIGEYFSFNNRTPDLKAPPIRGLIRSHRNHQPKSQPDVQIHINNRNLDEESHSIWDRIFETRENRPRKNWNDPIQQEIDLSDLKETGLPIIRPATNTRTQ</sequence>
<organism evidence="2 3">
    <name type="scientific">Tigriopus californicus</name>
    <name type="common">Marine copepod</name>
    <dbReference type="NCBI Taxonomy" id="6832"/>
    <lineage>
        <taxon>Eukaryota</taxon>
        <taxon>Metazoa</taxon>
        <taxon>Ecdysozoa</taxon>
        <taxon>Arthropoda</taxon>
        <taxon>Crustacea</taxon>
        <taxon>Multicrustacea</taxon>
        <taxon>Hexanauplia</taxon>
        <taxon>Copepoda</taxon>
        <taxon>Harpacticoida</taxon>
        <taxon>Harpacticidae</taxon>
        <taxon>Tigriopus</taxon>
    </lineage>
</organism>
<keyword evidence="3" id="KW-1185">Reference proteome</keyword>
<reference evidence="2 3" key="1">
    <citation type="journal article" date="2018" name="Nat. Ecol. Evol.">
        <title>Genomic signatures of mitonuclear coevolution across populations of Tigriopus californicus.</title>
        <authorList>
            <person name="Barreto F.S."/>
            <person name="Watson E.T."/>
            <person name="Lima T.G."/>
            <person name="Willett C.S."/>
            <person name="Edmands S."/>
            <person name="Li W."/>
            <person name="Burton R.S."/>
        </authorList>
    </citation>
    <scope>NUCLEOTIDE SEQUENCE [LARGE SCALE GENOMIC DNA]</scope>
    <source>
        <strain evidence="2 3">San Diego</strain>
    </source>
</reference>
<keyword evidence="1" id="KW-0812">Transmembrane</keyword>
<gene>
    <name evidence="2" type="ORF">TCAL_05495</name>
</gene>
<feature type="transmembrane region" description="Helical" evidence="1">
    <location>
        <begin position="6"/>
        <end position="26"/>
    </location>
</feature>
<comment type="caution">
    <text evidence="2">The sequence shown here is derived from an EMBL/GenBank/DDBJ whole genome shotgun (WGS) entry which is preliminary data.</text>
</comment>
<proteinExistence type="predicted"/>
<dbReference type="Proteomes" id="UP000318571">
    <property type="component" value="Chromosome 4"/>
</dbReference>
<accession>A0A553NPK2</accession>
<keyword evidence="1" id="KW-1133">Transmembrane helix</keyword>
<evidence type="ECO:0000256" key="1">
    <source>
        <dbReference type="SAM" id="Phobius"/>
    </source>
</evidence>
<protein>
    <submittedName>
        <fullName evidence="2">Uncharacterized protein</fullName>
    </submittedName>
</protein>
<dbReference type="AlphaFoldDB" id="A0A553NPK2"/>
<dbReference type="EMBL" id="VCGU01000011">
    <property type="protein sequence ID" value="TRY67368.1"/>
    <property type="molecule type" value="Genomic_DNA"/>
</dbReference>
<evidence type="ECO:0000313" key="2">
    <source>
        <dbReference type="EMBL" id="TRY67368.1"/>
    </source>
</evidence>
<name>A0A553NPK2_TIGCA</name>
<keyword evidence="1" id="KW-0472">Membrane</keyword>
<evidence type="ECO:0000313" key="3">
    <source>
        <dbReference type="Proteomes" id="UP000318571"/>
    </source>
</evidence>